<dbReference type="PANTHER" id="PTHR24094">
    <property type="entry name" value="SECRETED PROTEIN"/>
    <property type="match status" value="1"/>
</dbReference>
<reference evidence="3" key="2">
    <citation type="submission" date="2020-09" db="EMBL/GenBank/DDBJ databases">
        <authorList>
            <person name="Sun Q."/>
            <person name="Ohkuma M."/>
        </authorList>
    </citation>
    <scope>NUCLEOTIDE SEQUENCE</scope>
    <source>
        <strain evidence="3">JCM 4784</strain>
    </source>
</reference>
<evidence type="ECO:0000259" key="2">
    <source>
        <dbReference type="Pfam" id="PF07510"/>
    </source>
</evidence>
<dbReference type="PANTHER" id="PTHR24094:SF15">
    <property type="entry name" value="AMP-DEPENDENT SYNTHETASE_LIGASE DOMAIN-CONTAINING PROTEIN-RELATED"/>
    <property type="match status" value="1"/>
</dbReference>
<dbReference type="EMBL" id="BNBT01000032">
    <property type="protein sequence ID" value="GHE56611.1"/>
    <property type="molecule type" value="Genomic_DNA"/>
</dbReference>
<dbReference type="Proteomes" id="UP000608024">
    <property type="component" value="Unassembled WGS sequence"/>
</dbReference>
<feature type="domain" description="GmrSD restriction endonucleases C-terminal" evidence="2">
    <location>
        <begin position="101"/>
        <end position="206"/>
    </location>
</feature>
<name>A0A918ZJR2_9ACTN</name>
<keyword evidence="1" id="KW-0732">Signal</keyword>
<evidence type="ECO:0000313" key="4">
    <source>
        <dbReference type="Proteomes" id="UP000608024"/>
    </source>
</evidence>
<dbReference type="AlphaFoldDB" id="A0A918ZJR2"/>
<dbReference type="Pfam" id="PF07510">
    <property type="entry name" value="GmrSD_C"/>
    <property type="match status" value="1"/>
</dbReference>
<dbReference type="InterPro" id="IPR011089">
    <property type="entry name" value="GmrSD_C"/>
</dbReference>
<dbReference type="RefSeq" id="WP_190136176.1">
    <property type="nucleotide sequence ID" value="NZ_BNBT01000032.1"/>
</dbReference>
<gene>
    <name evidence="3" type="ORF">GCM10018785_27420</name>
</gene>
<protein>
    <recommendedName>
        <fullName evidence="2">GmrSD restriction endonucleases C-terminal domain-containing protein</fullName>
    </recommendedName>
</protein>
<keyword evidence="4" id="KW-1185">Reference proteome</keyword>
<organism evidence="3 4">
    <name type="scientific">Streptomyces longispororuber</name>
    <dbReference type="NCBI Taxonomy" id="68230"/>
    <lineage>
        <taxon>Bacteria</taxon>
        <taxon>Bacillati</taxon>
        <taxon>Actinomycetota</taxon>
        <taxon>Actinomycetes</taxon>
        <taxon>Kitasatosporales</taxon>
        <taxon>Streptomycetaceae</taxon>
        <taxon>Streptomyces</taxon>
    </lineage>
</organism>
<accession>A0A918ZJR2</accession>
<comment type="caution">
    <text evidence="3">The sequence shown here is derived from an EMBL/GenBank/DDBJ whole genome shotgun (WGS) entry which is preliminary data.</text>
</comment>
<evidence type="ECO:0000313" key="3">
    <source>
        <dbReference type="EMBL" id="GHE56611.1"/>
    </source>
</evidence>
<evidence type="ECO:0000256" key="1">
    <source>
        <dbReference type="SAM" id="SignalP"/>
    </source>
</evidence>
<proteinExistence type="predicted"/>
<reference evidence="3" key="1">
    <citation type="journal article" date="2014" name="Int. J. Syst. Evol. Microbiol.">
        <title>Complete genome sequence of Corynebacterium casei LMG S-19264T (=DSM 44701T), isolated from a smear-ripened cheese.</title>
        <authorList>
            <consortium name="US DOE Joint Genome Institute (JGI-PGF)"/>
            <person name="Walter F."/>
            <person name="Albersmeier A."/>
            <person name="Kalinowski J."/>
            <person name="Ruckert C."/>
        </authorList>
    </citation>
    <scope>NUCLEOTIDE SEQUENCE</scope>
    <source>
        <strain evidence="3">JCM 4784</strain>
    </source>
</reference>
<feature type="chain" id="PRO_5037573091" description="GmrSD restriction endonucleases C-terminal domain-containing protein" evidence="1">
    <location>
        <begin position="32"/>
        <end position="225"/>
    </location>
</feature>
<sequence length="225" mass="23787">MPTLVIKNCVRGLAALSMSLVPLLAAAPAQAAASVETTTLADAVHRLPAAAEHRAGYTRGAFKHWNSGMLKDGCTTRGEVLIAEAVEAPKVGAGCTLTGGEWRSYYDGQEVEDPKVLDIDHMVPLAEAWSSGASAWSAARREAYANDLSAPASLVAVTARTNRSKGEQDPAEWLPPLPGAHCRYVAEWVSTKLRWDLAADPAELDAIAVFASGQCKDTPVTYTAA</sequence>
<feature type="signal peptide" evidence="1">
    <location>
        <begin position="1"/>
        <end position="31"/>
    </location>
</feature>